<dbReference type="AlphaFoldDB" id="A0A917B436"/>
<keyword evidence="2" id="KW-1185">Reference proteome</keyword>
<accession>A0A917B436</accession>
<dbReference type="EMBL" id="BMEL01000002">
    <property type="protein sequence ID" value="GGF22432.1"/>
    <property type="molecule type" value="Genomic_DNA"/>
</dbReference>
<sequence length="60" mass="6728">MLKIATTTAINVMISEEKEIISVKASKVVMESPPLGDNSNHPILYQTMINRMEYLLPIIP</sequence>
<name>A0A917B436_HALAA</name>
<reference evidence="1" key="1">
    <citation type="journal article" date="2014" name="Int. J. Syst. Evol. Microbiol.">
        <title>Complete genome sequence of Corynebacterium casei LMG S-19264T (=DSM 44701T), isolated from a smear-ripened cheese.</title>
        <authorList>
            <consortium name="US DOE Joint Genome Institute (JGI-PGF)"/>
            <person name="Walter F."/>
            <person name="Albersmeier A."/>
            <person name="Kalinowski J."/>
            <person name="Ruckert C."/>
        </authorList>
    </citation>
    <scope>NUCLEOTIDE SEQUENCE</scope>
    <source>
        <strain evidence="1">CGMCC 1.12153</strain>
    </source>
</reference>
<evidence type="ECO:0000313" key="2">
    <source>
        <dbReference type="Proteomes" id="UP000660110"/>
    </source>
</evidence>
<comment type="caution">
    <text evidence="1">The sequence shown here is derived from an EMBL/GenBank/DDBJ whole genome shotgun (WGS) entry which is preliminary data.</text>
</comment>
<dbReference type="Proteomes" id="UP000660110">
    <property type="component" value="Unassembled WGS sequence"/>
</dbReference>
<evidence type="ECO:0000313" key="1">
    <source>
        <dbReference type="EMBL" id="GGF22432.1"/>
    </source>
</evidence>
<gene>
    <name evidence="1" type="ORF">GCM10010954_21540</name>
</gene>
<proteinExistence type="predicted"/>
<reference evidence="1" key="2">
    <citation type="submission" date="2020-09" db="EMBL/GenBank/DDBJ databases">
        <authorList>
            <person name="Sun Q."/>
            <person name="Zhou Y."/>
        </authorList>
    </citation>
    <scope>NUCLEOTIDE SEQUENCE</scope>
    <source>
        <strain evidence="1">CGMCC 1.12153</strain>
    </source>
</reference>
<protein>
    <submittedName>
        <fullName evidence="1">Uncharacterized protein</fullName>
    </submittedName>
</protein>
<organism evidence="1 2">
    <name type="scientific">Halobacillus andaensis</name>
    <dbReference type="NCBI Taxonomy" id="1176239"/>
    <lineage>
        <taxon>Bacteria</taxon>
        <taxon>Bacillati</taxon>
        <taxon>Bacillota</taxon>
        <taxon>Bacilli</taxon>
        <taxon>Bacillales</taxon>
        <taxon>Bacillaceae</taxon>
        <taxon>Halobacillus</taxon>
    </lineage>
</organism>